<feature type="compositionally biased region" description="Basic and acidic residues" evidence="3">
    <location>
        <begin position="1055"/>
        <end position="1070"/>
    </location>
</feature>
<feature type="compositionally biased region" description="Basic and acidic residues" evidence="3">
    <location>
        <begin position="989"/>
        <end position="998"/>
    </location>
</feature>
<evidence type="ECO:0000256" key="1">
    <source>
        <dbReference type="ARBA" id="ARBA00005536"/>
    </source>
</evidence>
<feature type="compositionally biased region" description="Basic and acidic residues" evidence="3">
    <location>
        <begin position="502"/>
        <end position="512"/>
    </location>
</feature>
<feature type="compositionally biased region" description="Polar residues" evidence="3">
    <location>
        <begin position="939"/>
        <end position="956"/>
    </location>
</feature>
<feature type="compositionally biased region" description="Polar residues" evidence="3">
    <location>
        <begin position="810"/>
        <end position="821"/>
    </location>
</feature>
<dbReference type="EMBL" id="CM001748">
    <property type="protein sequence ID" value="KJB54338.1"/>
    <property type="molecule type" value="Genomic_DNA"/>
</dbReference>
<dbReference type="Gramene" id="KJB54338">
    <property type="protein sequence ID" value="KJB54338"/>
    <property type="gene ID" value="B456_009G030200"/>
</dbReference>
<feature type="compositionally biased region" description="Polar residues" evidence="3">
    <location>
        <begin position="435"/>
        <end position="446"/>
    </location>
</feature>
<dbReference type="eggNOG" id="KOG2027">
    <property type="taxonomic scope" value="Eukaryota"/>
</dbReference>
<feature type="coiled-coil region" evidence="2">
    <location>
        <begin position="26"/>
        <end position="53"/>
    </location>
</feature>
<feature type="compositionally biased region" description="Polar residues" evidence="3">
    <location>
        <begin position="874"/>
        <end position="887"/>
    </location>
</feature>
<feature type="compositionally biased region" description="Low complexity" evidence="3">
    <location>
        <begin position="775"/>
        <end position="786"/>
    </location>
</feature>
<dbReference type="FunFam" id="1.20.1260.60:FF:000003">
    <property type="entry name" value="IST1-like protein isoform A"/>
    <property type="match status" value="1"/>
</dbReference>
<dbReference type="OrthoDB" id="29853at2759"/>
<dbReference type="STRING" id="29730.A0A0D2RT19"/>
<evidence type="ECO:0000313" key="4">
    <source>
        <dbReference type="EMBL" id="KJB54338.1"/>
    </source>
</evidence>
<feature type="compositionally biased region" description="Basic and acidic residues" evidence="3">
    <location>
        <begin position="541"/>
        <end position="552"/>
    </location>
</feature>
<name>A0A0D2RT19_GOSRA</name>
<sequence length="1085" mass="119847">MLHRSFKPAKCKMALKLAIPRIKLMKNKREAHVQQLKRELAQLLESGQDQTARIRVEHVVREEKTVAAYNLLEIYCELIVARMPIIESQKNCPLDLKEAISSVIFASARCEEIPELKDVSKHFTAKYGKEFTSASLELRPNCGVGRMLVEKLSANAPDGPTKLKILTAIAVEQKINWNPESFGAKESKIYDDMLNGPSASMEATKILADPPVVQASPSHEQRPPGVQFPNYDKGTPNVQDSKHTGRSEAPASFYEHNSRSSLHPNNFDHSNASTNNSVSSGTYPPNSKPHGTENQGMEFRNSYSGNERASSSPSQHWEMKFKDATAAAQAAAESAERASMAARAAAELSSRGNISQQYSMESYMSPNGMRHEELRKYTGSSSENEHHARHPINNSLHGRDSGNYEQADRNEQHNQEGGTENVYSNIARSGDKSTHGSFKSTAASFNEKSSVNNEIRDAYSVTNSSEDRQMEHFAEVSMKRNSGGNGKQFVNELHGIKNPQNVDHHDIRDGEQSRYSSSVSQLNTSTDDHDDLSNLNWQESENDKRKSGESRMQFENELHDRKTSYDDHDVLSNINCQKSGNGSGEDLFHLNDEVSLPRGTEETTGSFDNASAVFDDYGSDTYEDNFGLEEEPKVHEYNMDFSSPGQISPSHPFTSTNSLSIEQNINSAQKSVSKSNIFSEEWPASAFFESSTSSAVPSHGDDLPATFDDYGRSSESEEDIGKSRFVGNSNPGIGSQKQNMDSKEAGNSSLNPRLVEGMEDTERSNESSLEESKELNLGNLTGGLRNKGYRRPPYSKVPGGNALSSEEAANDTSTRIKQSSFPAAVEASVSSGSYIHKPYSRKENAEVSRIVSTRAPVTQVDSSDDDSQEEQPKQAFSSTDDQYNKTPSFEESKGSYNKRSSLRTSVPYFDSGNSGSDEDLPKTSLKVHSNTRISRRTKTPLSYSRRSSNHRTTVSSEPAVALDNGEEKSLTSKSPDADEAIPKTQPQKKNSDHRESFQHSRFSSQPTSRLVSETKRYSVGGTLKSSEKEQVSSPVQKSISSGSAKSSKAQTSIERSSKESATHVHPKLPDYDTLTAHLNSLRQNR</sequence>
<feature type="region of interest" description="Disordered" evidence="3">
    <location>
        <begin position="691"/>
        <end position="1085"/>
    </location>
</feature>
<feature type="compositionally biased region" description="Polar residues" evidence="3">
    <location>
        <begin position="513"/>
        <end position="525"/>
    </location>
</feature>
<feature type="compositionally biased region" description="Basic and acidic residues" evidence="3">
    <location>
        <begin position="709"/>
        <end position="722"/>
    </location>
</feature>
<comment type="similarity">
    <text evidence="1">Belongs to the IST1 family.</text>
</comment>
<dbReference type="OMA" id="YYRTSHE"/>
<dbReference type="Gene3D" id="1.20.1260.60">
    <property type="entry name" value="Vacuolar protein sorting-associated protein Ist1"/>
    <property type="match status" value="1"/>
</dbReference>
<keyword evidence="5" id="KW-1185">Reference proteome</keyword>
<evidence type="ECO:0000256" key="2">
    <source>
        <dbReference type="SAM" id="Coils"/>
    </source>
</evidence>
<evidence type="ECO:0008006" key="6">
    <source>
        <dbReference type="Google" id="ProtNLM"/>
    </source>
</evidence>
<dbReference type="PANTHER" id="PTHR12161:SF13">
    <property type="entry name" value="REGULATOR OF VPS4 ACTIVITY IN THE MVB PATHWAY PROTEIN"/>
    <property type="match status" value="1"/>
</dbReference>
<feature type="compositionally biased region" description="Polar residues" evidence="3">
    <location>
        <begin position="415"/>
        <end position="427"/>
    </location>
</feature>
<feature type="compositionally biased region" description="Polar residues" evidence="3">
    <location>
        <begin position="1076"/>
        <end position="1085"/>
    </location>
</feature>
<proteinExistence type="inferred from homology"/>
<accession>A0A0D2RT19</accession>
<protein>
    <recommendedName>
        <fullName evidence="6">IST1-like protein</fullName>
    </recommendedName>
</protein>
<feature type="compositionally biased region" description="Basic and acidic residues" evidence="3">
    <location>
        <begin position="760"/>
        <end position="774"/>
    </location>
</feature>
<dbReference type="PANTHER" id="PTHR12161">
    <property type="entry name" value="IST1 FAMILY MEMBER"/>
    <property type="match status" value="1"/>
</dbReference>
<dbReference type="AlphaFoldDB" id="A0A0D2RT19"/>
<feature type="compositionally biased region" description="Polar residues" evidence="3">
    <location>
        <begin position="999"/>
        <end position="1011"/>
    </location>
</feature>
<feature type="region of interest" description="Disordered" evidence="3">
    <location>
        <begin position="497"/>
        <end position="552"/>
    </location>
</feature>
<feature type="compositionally biased region" description="Polar residues" evidence="3">
    <location>
        <begin position="894"/>
        <end position="904"/>
    </location>
</feature>
<organism evidence="4 5">
    <name type="scientific">Gossypium raimondii</name>
    <name type="common">Peruvian cotton</name>
    <name type="synonym">Gossypium klotzschianum subsp. raimondii</name>
    <dbReference type="NCBI Taxonomy" id="29730"/>
    <lineage>
        <taxon>Eukaryota</taxon>
        <taxon>Viridiplantae</taxon>
        <taxon>Streptophyta</taxon>
        <taxon>Embryophyta</taxon>
        <taxon>Tracheophyta</taxon>
        <taxon>Spermatophyta</taxon>
        <taxon>Magnoliopsida</taxon>
        <taxon>eudicotyledons</taxon>
        <taxon>Gunneridae</taxon>
        <taxon>Pentapetalae</taxon>
        <taxon>rosids</taxon>
        <taxon>malvids</taxon>
        <taxon>Malvales</taxon>
        <taxon>Malvaceae</taxon>
        <taxon>Malvoideae</taxon>
        <taxon>Gossypium</taxon>
    </lineage>
</organism>
<dbReference type="Pfam" id="PF03398">
    <property type="entry name" value="Ist1"/>
    <property type="match status" value="1"/>
</dbReference>
<feature type="compositionally biased region" description="Polar residues" evidence="3">
    <location>
        <begin position="301"/>
        <end position="315"/>
    </location>
</feature>
<feature type="compositionally biased region" description="Polar residues" evidence="3">
    <location>
        <begin position="259"/>
        <end position="285"/>
    </location>
</feature>
<keyword evidence="2" id="KW-0175">Coiled coil</keyword>
<dbReference type="GO" id="GO:0015031">
    <property type="term" value="P:protein transport"/>
    <property type="evidence" value="ECO:0007669"/>
    <property type="project" value="InterPro"/>
</dbReference>
<feature type="region of interest" description="Disordered" evidence="3">
    <location>
        <begin position="214"/>
        <end position="317"/>
    </location>
</feature>
<dbReference type="InterPro" id="IPR042277">
    <property type="entry name" value="IST1-like"/>
</dbReference>
<feature type="compositionally biased region" description="Polar residues" evidence="3">
    <location>
        <begin position="726"/>
        <end position="751"/>
    </location>
</feature>
<feature type="compositionally biased region" description="Basic and acidic residues" evidence="3">
    <location>
        <begin position="397"/>
        <end position="414"/>
    </location>
</feature>
<feature type="compositionally biased region" description="Low complexity" evidence="3">
    <location>
        <begin position="1036"/>
        <end position="1052"/>
    </location>
</feature>
<dbReference type="Proteomes" id="UP000032304">
    <property type="component" value="Chromosome 9"/>
</dbReference>
<reference evidence="4 5" key="1">
    <citation type="journal article" date="2012" name="Nature">
        <title>Repeated polyploidization of Gossypium genomes and the evolution of spinnable cotton fibres.</title>
        <authorList>
            <person name="Paterson A.H."/>
            <person name="Wendel J.F."/>
            <person name="Gundlach H."/>
            <person name="Guo H."/>
            <person name="Jenkins J."/>
            <person name="Jin D."/>
            <person name="Llewellyn D."/>
            <person name="Showmaker K.C."/>
            <person name="Shu S."/>
            <person name="Udall J."/>
            <person name="Yoo M.J."/>
            <person name="Byers R."/>
            <person name="Chen W."/>
            <person name="Doron-Faigenboim A."/>
            <person name="Duke M.V."/>
            <person name="Gong L."/>
            <person name="Grimwood J."/>
            <person name="Grover C."/>
            <person name="Grupp K."/>
            <person name="Hu G."/>
            <person name="Lee T.H."/>
            <person name="Li J."/>
            <person name="Lin L."/>
            <person name="Liu T."/>
            <person name="Marler B.S."/>
            <person name="Page J.T."/>
            <person name="Roberts A.W."/>
            <person name="Romanel E."/>
            <person name="Sanders W.S."/>
            <person name="Szadkowski E."/>
            <person name="Tan X."/>
            <person name="Tang H."/>
            <person name="Xu C."/>
            <person name="Wang J."/>
            <person name="Wang Z."/>
            <person name="Zhang D."/>
            <person name="Zhang L."/>
            <person name="Ashrafi H."/>
            <person name="Bedon F."/>
            <person name="Bowers J.E."/>
            <person name="Brubaker C.L."/>
            <person name="Chee P.W."/>
            <person name="Das S."/>
            <person name="Gingle A.R."/>
            <person name="Haigler C.H."/>
            <person name="Harker D."/>
            <person name="Hoffmann L.V."/>
            <person name="Hovav R."/>
            <person name="Jones D.C."/>
            <person name="Lemke C."/>
            <person name="Mansoor S."/>
            <person name="ur Rahman M."/>
            <person name="Rainville L.N."/>
            <person name="Rambani A."/>
            <person name="Reddy U.K."/>
            <person name="Rong J.K."/>
            <person name="Saranga Y."/>
            <person name="Scheffler B.E."/>
            <person name="Scheffler J.A."/>
            <person name="Stelly D.M."/>
            <person name="Triplett B.A."/>
            <person name="Van Deynze A."/>
            <person name="Vaslin M.F."/>
            <person name="Waghmare V.N."/>
            <person name="Walford S.A."/>
            <person name="Wright R.J."/>
            <person name="Zaki E.A."/>
            <person name="Zhang T."/>
            <person name="Dennis E.S."/>
            <person name="Mayer K.F."/>
            <person name="Peterson D.G."/>
            <person name="Rokhsar D.S."/>
            <person name="Wang X."/>
            <person name="Schmutz J."/>
        </authorList>
    </citation>
    <scope>NUCLEOTIDE SEQUENCE [LARGE SCALE GENOMIC DNA]</scope>
</reference>
<evidence type="ECO:0000256" key="3">
    <source>
        <dbReference type="SAM" id="MobiDB-lite"/>
    </source>
</evidence>
<feature type="region of interest" description="Disordered" evidence="3">
    <location>
        <begin position="374"/>
        <end position="446"/>
    </location>
</feature>
<gene>
    <name evidence="4" type="ORF">B456_009G030200</name>
</gene>
<dbReference type="InterPro" id="IPR005061">
    <property type="entry name" value="Ist1"/>
</dbReference>
<dbReference type="KEGG" id="gra:105767805"/>
<evidence type="ECO:0000313" key="5">
    <source>
        <dbReference type="Proteomes" id="UP000032304"/>
    </source>
</evidence>